<evidence type="ECO:0000256" key="1">
    <source>
        <dbReference type="SAM" id="MobiDB-lite"/>
    </source>
</evidence>
<feature type="region of interest" description="Disordered" evidence="1">
    <location>
        <begin position="1"/>
        <end position="112"/>
    </location>
</feature>
<dbReference type="EMBL" id="KN831952">
    <property type="protein sequence ID" value="KIO10506.1"/>
    <property type="molecule type" value="Genomic_DNA"/>
</dbReference>
<evidence type="ECO:0000313" key="2">
    <source>
        <dbReference type="EMBL" id="KIO10506.1"/>
    </source>
</evidence>
<reference evidence="2 3" key="1">
    <citation type="submission" date="2014-04" db="EMBL/GenBank/DDBJ databases">
        <authorList>
            <consortium name="DOE Joint Genome Institute"/>
            <person name="Kuo A."/>
            <person name="Kohler A."/>
            <person name="Costa M.D."/>
            <person name="Nagy L.G."/>
            <person name="Floudas D."/>
            <person name="Copeland A."/>
            <person name="Barry K.W."/>
            <person name="Cichocki N."/>
            <person name="Veneault-Fourrey C."/>
            <person name="LaButti K."/>
            <person name="Lindquist E.A."/>
            <person name="Lipzen A."/>
            <person name="Lundell T."/>
            <person name="Morin E."/>
            <person name="Murat C."/>
            <person name="Sun H."/>
            <person name="Tunlid A."/>
            <person name="Henrissat B."/>
            <person name="Grigoriev I.V."/>
            <person name="Hibbett D.S."/>
            <person name="Martin F."/>
            <person name="Nordberg H.P."/>
            <person name="Cantor M.N."/>
            <person name="Hua S.X."/>
        </authorList>
    </citation>
    <scope>NUCLEOTIDE SEQUENCE [LARGE SCALE GENOMIC DNA]</scope>
    <source>
        <strain evidence="2 3">Marx 270</strain>
    </source>
</reference>
<sequence>MGPKRDASQNKDVSPPKRMRTAATSLATPASMSDEPAVPQTESPTTVSTTTSIASHPVPGEPPSSEEPDPTSTPSMGTLPSTSTSITTDGPMSHQSTASQSQDTAAPSQDLSSDNALHASTTITGTIGALGPAPEPCHFDHDRVSTCPEPLLNCIKILSTYCNSDANTFGLGRILPTATWGTTDPYEDRSKVLCNPSTNEPINIWLLRHITSTWFMKNGAPDSQCSITILSLSSKLGQYANRLLSEFSSPKLPINEHDRGLLRTVRWQSPKNGGTPILFSSIYDAREILKSKSMMTKLNISYLQKRALVLLEMHLNRYRQKDENGRWSISKAQFELEAVYLLQDPYYLNPEQSNESGVEIADLAI</sequence>
<dbReference type="OrthoDB" id="3066210at2759"/>
<keyword evidence="3" id="KW-1185">Reference proteome</keyword>
<proteinExistence type="predicted"/>
<feature type="compositionally biased region" description="Polar residues" evidence="1">
    <location>
        <begin position="76"/>
        <end position="112"/>
    </location>
</feature>
<gene>
    <name evidence="2" type="ORF">M404DRAFT_21436</name>
</gene>
<name>A0A0C3PNR0_PISTI</name>
<reference evidence="3" key="2">
    <citation type="submission" date="2015-01" db="EMBL/GenBank/DDBJ databases">
        <title>Evolutionary Origins and Diversification of the Mycorrhizal Mutualists.</title>
        <authorList>
            <consortium name="DOE Joint Genome Institute"/>
            <consortium name="Mycorrhizal Genomics Consortium"/>
            <person name="Kohler A."/>
            <person name="Kuo A."/>
            <person name="Nagy L.G."/>
            <person name="Floudas D."/>
            <person name="Copeland A."/>
            <person name="Barry K.W."/>
            <person name="Cichocki N."/>
            <person name="Veneault-Fourrey C."/>
            <person name="LaButti K."/>
            <person name="Lindquist E.A."/>
            <person name="Lipzen A."/>
            <person name="Lundell T."/>
            <person name="Morin E."/>
            <person name="Murat C."/>
            <person name="Riley R."/>
            <person name="Ohm R."/>
            <person name="Sun H."/>
            <person name="Tunlid A."/>
            <person name="Henrissat B."/>
            <person name="Grigoriev I.V."/>
            <person name="Hibbett D.S."/>
            <person name="Martin F."/>
        </authorList>
    </citation>
    <scope>NUCLEOTIDE SEQUENCE [LARGE SCALE GENOMIC DNA]</scope>
    <source>
        <strain evidence="3">Marx 270</strain>
    </source>
</reference>
<feature type="compositionally biased region" description="Low complexity" evidence="1">
    <location>
        <begin position="41"/>
        <end position="58"/>
    </location>
</feature>
<feature type="compositionally biased region" description="Polar residues" evidence="1">
    <location>
        <begin position="22"/>
        <end position="31"/>
    </location>
</feature>
<protein>
    <submittedName>
        <fullName evidence="2">Uncharacterized protein</fullName>
    </submittedName>
</protein>
<accession>A0A0C3PNR0</accession>
<organism evidence="2 3">
    <name type="scientific">Pisolithus tinctorius Marx 270</name>
    <dbReference type="NCBI Taxonomy" id="870435"/>
    <lineage>
        <taxon>Eukaryota</taxon>
        <taxon>Fungi</taxon>
        <taxon>Dikarya</taxon>
        <taxon>Basidiomycota</taxon>
        <taxon>Agaricomycotina</taxon>
        <taxon>Agaricomycetes</taxon>
        <taxon>Agaricomycetidae</taxon>
        <taxon>Boletales</taxon>
        <taxon>Sclerodermatineae</taxon>
        <taxon>Pisolithaceae</taxon>
        <taxon>Pisolithus</taxon>
    </lineage>
</organism>
<evidence type="ECO:0000313" key="3">
    <source>
        <dbReference type="Proteomes" id="UP000054217"/>
    </source>
</evidence>
<dbReference type="Proteomes" id="UP000054217">
    <property type="component" value="Unassembled WGS sequence"/>
</dbReference>
<dbReference type="InParanoid" id="A0A0C3PNR0"/>
<dbReference type="HOGENOM" id="CLU_045158_0_0_1"/>
<dbReference type="AlphaFoldDB" id="A0A0C3PNR0"/>